<dbReference type="GO" id="GO:0060070">
    <property type="term" value="P:canonical Wnt signaling pathway"/>
    <property type="evidence" value="ECO:0007669"/>
    <property type="project" value="TreeGrafter"/>
</dbReference>
<comment type="subunit">
    <text evidence="10">Binds to the beta-catenin homolog arm or to gro.</text>
</comment>
<sequence>MLPTLPPHLLPGMLPVTQFNPFYNFPRMVPMITPPFLPVPPMFNMQMNLMKTMAMQAMTSRLQMNAPPRANFTKDVPMVPFPEEMRKVSSNQIKTIPSVGQPKLENQKDRKVNYMKKLSDAFMSSNIENRTILLEENENDEMPILIPIVPSSEATKTVSTNQIDTIPLTVRKYSLNRRQKKKNYIKKPLNAFMLFIKENRKTVLEENECDQLSAGEINKELGGRWKKLTDEERRKYFELAKIERELHKEKYPEWSAKDNYAKNTKKAEKQIHGEFQSVM</sequence>
<protein>
    <recommendedName>
        <fullName evidence="11">dTCF</fullName>
    </recommendedName>
</protein>
<keyword evidence="4" id="KW-0805">Transcription regulation</keyword>
<evidence type="ECO:0000256" key="11">
    <source>
        <dbReference type="ARBA" id="ARBA00080285"/>
    </source>
</evidence>
<gene>
    <name evidence="14" type="primary">Cnig_chr_X.g24684</name>
    <name evidence="14" type="ORF">B9Z55_024684</name>
</gene>
<dbReference type="GO" id="GO:0072091">
    <property type="term" value="P:regulation of stem cell proliferation"/>
    <property type="evidence" value="ECO:0007669"/>
    <property type="project" value="UniProtKB-ARBA"/>
</dbReference>
<dbReference type="AlphaFoldDB" id="A0A2G5SVJ2"/>
<evidence type="ECO:0000313" key="15">
    <source>
        <dbReference type="Proteomes" id="UP000230233"/>
    </source>
</evidence>
<evidence type="ECO:0000256" key="10">
    <source>
        <dbReference type="ARBA" id="ARBA00061799"/>
    </source>
</evidence>
<evidence type="ECO:0000256" key="7">
    <source>
        <dbReference type="ARBA" id="ARBA00023163"/>
    </source>
</evidence>
<dbReference type="GO" id="GO:0000981">
    <property type="term" value="F:DNA-binding transcription factor activity, RNA polymerase II-specific"/>
    <property type="evidence" value="ECO:0007669"/>
    <property type="project" value="TreeGrafter"/>
</dbReference>
<evidence type="ECO:0000259" key="13">
    <source>
        <dbReference type="PROSITE" id="PS50118"/>
    </source>
</evidence>
<keyword evidence="5 12" id="KW-0238">DNA-binding</keyword>
<dbReference type="PANTHER" id="PTHR10373">
    <property type="entry name" value="TRANSCRIPTION FACTOR 7 FAMILY MEMBER"/>
    <property type="match status" value="1"/>
</dbReference>
<dbReference type="PANTHER" id="PTHR10373:SF38">
    <property type="entry name" value="PROTEIN PANGOLIN, ISOFORM J"/>
    <property type="match status" value="1"/>
</dbReference>
<dbReference type="GO" id="GO:1990907">
    <property type="term" value="C:beta-catenin-TCF complex"/>
    <property type="evidence" value="ECO:0007669"/>
    <property type="project" value="TreeGrafter"/>
</dbReference>
<evidence type="ECO:0000256" key="6">
    <source>
        <dbReference type="ARBA" id="ARBA00023159"/>
    </source>
</evidence>
<dbReference type="GO" id="GO:0007435">
    <property type="term" value="P:salivary gland morphogenesis"/>
    <property type="evidence" value="ECO:0007669"/>
    <property type="project" value="UniProtKB-ARBA"/>
</dbReference>
<comment type="subcellular location">
    <subcellularLocation>
        <location evidence="1">Nucleus</location>
    </subcellularLocation>
</comment>
<dbReference type="InterPro" id="IPR024940">
    <property type="entry name" value="TCF/LEF"/>
</dbReference>
<dbReference type="Gene3D" id="1.10.30.10">
    <property type="entry name" value="High mobility group box domain"/>
    <property type="match status" value="1"/>
</dbReference>
<dbReference type="FunFam" id="1.10.30.10:FF:000001">
    <property type="entry name" value="transcription factor 7 isoform X2"/>
    <property type="match status" value="1"/>
</dbReference>
<dbReference type="InterPro" id="IPR036910">
    <property type="entry name" value="HMG_box_dom_sf"/>
</dbReference>
<dbReference type="Proteomes" id="UP000230233">
    <property type="component" value="Chromosome X"/>
</dbReference>
<evidence type="ECO:0000256" key="1">
    <source>
        <dbReference type="ARBA" id="ARBA00004123"/>
    </source>
</evidence>
<comment type="caution">
    <text evidence="14">The sequence shown here is derived from an EMBL/GenBank/DDBJ whole genome shotgun (WGS) entry which is preliminary data.</text>
</comment>
<comment type="function">
    <text evidence="9">Segment polarity protein. Functions together with arm to transduce the Wingless (Wg) signal in embryos and in developing adult tissues. Acts as a transcriptional activator, but in the absence of arm, it binds to gro and acts as a transcriptional repressor of wg-responsive genes.</text>
</comment>
<evidence type="ECO:0000256" key="2">
    <source>
        <dbReference type="ARBA" id="ARBA00006569"/>
    </source>
</evidence>
<evidence type="ECO:0000256" key="9">
    <source>
        <dbReference type="ARBA" id="ARBA00053480"/>
    </source>
</evidence>
<accession>A0A2G5SVJ2</accession>
<evidence type="ECO:0000256" key="8">
    <source>
        <dbReference type="ARBA" id="ARBA00023242"/>
    </source>
</evidence>
<keyword evidence="3" id="KW-0879">Wnt signaling pathway</keyword>
<name>A0A2G5SVJ2_9PELO</name>
<dbReference type="SUPFAM" id="SSF47095">
    <property type="entry name" value="HMG-box"/>
    <property type="match status" value="1"/>
</dbReference>
<dbReference type="PROSITE" id="PS50118">
    <property type="entry name" value="HMG_BOX_2"/>
    <property type="match status" value="1"/>
</dbReference>
<feature type="DNA-binding region" description="HMG box" evidence="12">
    <location>
        <begin position="185"/>
        <end position="255"/>
    </location>
</feature>
<dbReference type="OrthoDB" id="2307332at2759"/>
<evidence type="ECO:0000256" key="12">
    <source>
        <dbReference type="PROSITE-ProRule" id="PRU00267"/>
    </source>
</evidence>
<evidence type="ECO:0000313" key="14">
    <source>
        <dbReference type="EMBL" id="PIC18982.1"/>
    </source>
</evidence>
<dbReference type="GO" id="GO:0001222">
    <property type="term" value="F:transcription corepressor binding"/>
    <property type="evidence" value="ECO:0007669"/>
    <property type="project" value="UniProtKB-ARBA"/>
</dbReference>
<dbReference type="InterPro" id="IPR009071">
    <property type="entry name" value="HMG_box_dom"/>
</dbReference>
<keyword evidence="6" id="KW-0010">Activator</keyword>
<dbReference type="GO" id="GO:0000785">
    <property type="term" value="C:chromatin"/>
    <property type="evidence" value="ECO:0007669"/>
    <property type="project" value="TreeGrafter"/>
</dbReference>
<evidence type="ECO:0000256" key="5">
    <source>
        <dbReference type="ARBA" id="ARBA00023125"/>
    </source>
</evidence>
<dbReference type="EMBL" id="PDUG01000006">
    <property type="protein sequence ID" value="PIC18982.1"/>
    <property type="molecule type" value="Genomic_DNA"/>
</dbReference>
<dbReference type="SMART" id="SM00398">
    <property type="entry name" value="HMG"/>
    <property type="match status" value="1"/>
</dbReference>
<evidence type="ECO:0000256" key="3">
    <source>
        <dbReference type="ARBA" id="ARBA00022687"/>
    </source>
</evidence>
<comment type="similarity">
    <text evidence="2">Belongs to the TCF/LEF family.</text>
</comment>
<dbReference type="Pfam" id="PF00505">
    <property type="entry name" value="HMG_box"/>
    <property type="match status" value="1"/>
</dbReference>
<proteinExistence type="inferred from homology"/>
<keyword evidence="15" id="KW-1185">Reference proteome</keyword>
<keyword evidence="7" id="KW-0804">Transcription</keyword>
<dbReference type="STRING" id="1611254.A0A2G5SVJ2"/>
<reference evidence="15" key="1">
    <citation type="submission" date="2017-10" db="EMBL/GenBank/DDBJ databases">
        <title>Rapid genome shrinkage in a self-fertile nematode reveals novel sperm competition proteins.</title>
        <authorList>
            <person name="Yin D."/>
            <person name="Schwarz E.M."/>
            <person name="Thomas C.G."/>
            <person name="Felde R.L."/>
            <person name="Korf I.F."/>
            <person name="Cutter A.D."/>
            <person name="Schartner C.M."/>
            <person name="Ralston E.J."/>
            <person name="Meyer B.J."/>
            <person name="Haag E.S."/>
        </authorList>
    </citation>
    <scope>NUCLEOTIDE SEQUENCE [LARGE SCALE GENOMIC DNA]</scope>
    <source>
        <strain evidence="15">JU1422</strain>
    </source>
</reference>
<evidence type="ECO:0000256" key="4">
    <source>
        <dbReference type="ARBA" id="ARBA00023015"/>
    </source>
</evidence>
<dbReference type="GO" id="GO:0007500">
    <property type="term" value="P:mesodermal cell fate determination"/>
    <property type="evidence" value="ECO:0007669"/>
    <property type="project" value="UniProtKB-ARBA"/>
</dbReference>
<keyword evidence="8 12" id="KW-0539">Nucleus</keyword>
<feature type="domain" description="HMG box" evidence="13">
    <location>
        <begin position="185"/>
        <end position="255"/>
    </location>
</feature>
<organism evidence="14 15">
    <name type="scientific">Caenorhabditis nigoni</name>
    <dbReference type="NCBI Taxonomy" id="1611254"/>
    <lineage>
        <taxon>Eukaryota</taxon>
        <taxon>Metazoa</taxon>
        <taxon>Ecdysozoa</taxon>
        <taxon>Nematoda</taxon>
        <taxon>Chromadorea</taxon>
        <taxon>Rhabditida</taxon>
        <taxon>Rhabditina</taxon>
        <taxon>Rhabditomorpha</taxon>
        <taxon>Rhabditoidea</taxon>
        <taxon>Rhabditidae</taxon>
        <taxon>Peloderinae</taxon>
        <taxon>Caenorhabditis</taxon>
    </lineage>
</organism>
<dbReference type="GO" id="GO:0000978">
    <property type="term" value="F:RNA polymerase II cis-regulatory region sequence-specific DNA binding"/>
    <property type="evidence" value="ECO:0007669"/>
    <property type="project" value="TreeGrafter"/>
</dbReference>